<keyword evidence="1" id="KW-1133">Transmembrane helix</keyword>
<sequence length="113" mass="12419">MVSHRIREPMLNPNLLDRPTCINSFCTAQMESKRLGILVLKGGSERKGGMIGRLVVGLIVLAYAMSFGLNLMVKVVACKMRRVHGVGGSRCPHDRGAHETRVDVVGRHVDENP</sequence>
<keyword evidence="1" id="KW-0472">Membrane</keyword>
<dbReference type="Proteomes" id="UP000000305">
    <property type="component" value="Unassembled WGS sequence"/>
</dbReference>
<name>E9GJD3_DAPPU</name>
<dbReference type="EMBL" id="GL732547">
    <property type="protein sequence ID" value="EFX80431.1"/>
    <property type="molecule type" value="Genomic_DNA"/>
</dbReference>
<dbReference type="HOGENOM" id="CLU_2135967_0_0_1"/>
<dbReference type="InParanoid" id="E9GJD3"/>
<accession>E9GJD3</accession>
<feature type="transmembrane region" description="Helical" evidence="1">
    <location>
        <begin position="50"/>
        <end position="73"/>
    </location>
</feature>
<organism evidence="2 3">
    <name type="scientific">Daphnia pulex</name>
    <name type="common">Water flea</name>
    <dbReference type="NCBI Taxonomy" id="6669"/>
    <lineage>
        <taxon>Eukaryota</taxon>
        <taxon>Metazoa</taxon>
        <taxon>Ecdysozoa</taxon>
        <taxon>Arthropoda</taxon>
        <taxon>Crustacea</taxon>
        <taxon>Branchiopoda</taxon>
        <taxon>Diplostraca</taxon>
        <taxon>Cladocera</taxon>
        <taxon>Anomopoda</taxon>
        <taxon>Daphniidae</taxon>
        <taxon>Daphnia</taxon>
    </lineage>
</organism>
<reference evidence="2 3" key="1">
    <citation type="journal article" date="2011" name="Science">
        <title>The ecoresponsive genome of Daphnia pulex.</title>
        <authorList>
            <person name="Colbourne J.K."/>
            <person name="Pfrender M.E."/>
            <person name="Gilbert D."/>
            <person name="Thomas W.K."/>
            <person name="Tucker A."/>
            <person name="Oakley T.H."/>
            <person name="Tokishita S."/>
            <person name="Aerts A."/>
            <person name="Arnold G.J."/>
            <person name="Basu M.K."/>
            <person name="Bauer D.J."/>
            <person name="Caceres C.E."/>
            <person name="Carmel L."/>
            <person name="Casola C."/>
            <person name="Choi J.H."/>
            <person name="Detter J.C."/>
            <person name="Dong Q."/>
            <person name="Dusheyko S."/>
            <person name="Eads B.D."/>
            <person name="Frohlich T."/>
            <person name="Geiler-Samerotte K.A."/>
            <person name="Gerlach D."/>
            <person name="Hatcher P."/>
            <person name="Jogdeo S."/>
            <person name="Krijgsveld J."/>
            <person name="Kriventseva E.V."/>
            <person name="Kultz D."/>
            <person name="Laforsch C."/>
            <person name="Lindquist E."/>
            <person name="Lopez J."/>
            <person name="Manak J.R."/>
            <person name="Muller J."/>
            <person name="Pangilinan J."/>
            <person name="Patwardhan R.P."/>
            <person name="Pitluck S."/>
            <person name="Pritham E.J."/>
            <person name="Rechtsteiner A."/>
            <person name="Rho M."/>
            <person name="Rogozin I.B."/>
            <person name="Sakarya O."/>
            <person name="Salamov A."/>
            <person name="Schaack S."/>
            <person name="Shapiro H."/>
            <person name="Shiga Y."/>
            <person name="Skalitzky C."/>
            <person name="Smith Z."/>
            <person name="Souvorov A."/>
            <person name="Sung W."/>
            <person name="Tang Z."/>
            <person name="Tsuchiya D."/>
            <person name="Tu H."/>
            <person name="Vos H."/>
            <person name="Wang M."/>
            <person name="Wolf Y.I."/>
            <person name="Yamagata H."/>
            <person name="Yamada T."/>
            <person name="Ye Y."/>
            <person name="Shaw J.R."/>
            <person name="Andrews J."/>
            <person name="Crease T.J."/>
            <person name="Tang H."/>
            <person name="Lucas S.M."/>
            <person name="Robertson H.M."/>
            <person name="Bork P."/>
            <person name="Koonin E.V."/>
            <person name="Zdobnov E.M."/>
            <person name="Grigoriev I.V."/>
            <person name="Lynch M."/>
            <person name="Boore J.L."/>
        </authorList>
    </citation>
    <scope>NUCLEOTIDE SEQUENCE [LARGE SCALE GENOMIC DNA]</scope>
</reference>
<evidence type="ECO:0008006" key="4">
    <source>
        <dbReference type="Google" id="ProtNLM"/>
    </source>
</evidence>
<evidence type="ECO:0000256" key="1">
    <source>
        <dbReference type="SAM" id="Phobius"/>
    </source>
</evidence>
<gene>
    <name evidence="2" type="ORF">DAPPUDRAFT_103470</name>
</gene>
<evidence type="ECO:0000313" key="3">
    <source>
        <dbReference type="Proteomes" id="UP000000305"/>
    </source>
</evidence>
<dbReference type="KEGG" id="dpx:DAPPUDRAFT_103470"/>
<evidence type="ECO:0000313" key="2">
    <source>
        <dbReference type="EMBL" id="EFX80431.1"/>
    </source>
</evidence>
<keyword evidence="3" id="KW-1185">Reference proteome</keyword>
<proteinExistence type="predicted"/>
<keyword evidence="1" id="KW-0812">Transmembrane</keyword>
<protein>
    <recommendedName>
        <fullName evidence="4">Transmembrane protein</fullName>
    </recommendedName>
</protein>
<dbReference type="AlphaFoldDB" id="E9GJD3"/>